<evidence type="ECO:0000256" key="4">
    <source>
        <dbReference type="ARBA" id="ARBA00022679"/>
    </source>
</evidence>
<dbReference type="InterPro" id="IPR004276">
    <property type="entry name" value="GlycoTrans_28_N"/>
</dbReference>
<comment type="catalytic activity">
    <reaction evidence="10">
        <text>di-trans,octa-cis-undecaprenyl diphospho-N-acetyl-alpha-D-muramoyl-L-alanyl-D-glutamyl-meso-2,6-diaminopimeloyl-D-alanyl-D-alanine + UDP-N-acetyl-alpha-D-glucosamine = di-trans,octa-cis-undecaprenyl diphospho-[N-acetyl-alpha-D-glucosaminyl-(1-&gt;4)]-N-acetyl-alpha-D-muramoyl-L-alanyl-D-glutamyl-meso-2,6-diaminopimeloyl-D-alanyl-D-alanine + UDP + H(+)</text>
        <dbReference type="Rhea" id="RHEA:31227"/>
        <dbReference type="ChEBI" id="CHEBI:15378"/>
        <dbReference type="ChEBI" id="CHEBI:57705"/>
        <dbReference type="ChEBI" id="CHEBI:58223"/>
        <dbReference type="ChEBI" id="CHEBI:61387"/>
        <dbReference type="ChEBI" id="CHEBI:61388"/>
        <dbReference type="EC" id="2.4.1.227"/>
    </reaction>
</comment>
<dbReference type="GO" id="GO:0071555">
    <property type="term" value="P:cell wall organization"/>
    <property type="evidence" value="ECO:0007669"/>
    <property type="project" value="UniProtKB-KW"/>
</dbReference>
<comment type="subcellular location">
    <subcellularLocation>
        <location evidence="10">Cell membrane</location>
        <topology evidence="10">Peripheral membrane protein</topology>
        <orientation evidence="10">Cytoplasmic side</orientation>
    </subcellularLocation>
</comment>
<dbReference type="AlphaFoldDB" id="A0A0G0ZEY6"/>
<keyword evidence="2 10" id="KW-0132">Cell division</keyword>
<evidence type="ECO:0000256" key="2">
    <source>
        <dbReference type="ARBA" id="ARBA00022618"/>
    </source>
</evidence>
<dbReference type="Proteomes" id="UP000034036">
    <property type="component" value="Unassembled WGS sequence"/>
</dbReference>
<dbReference type="PANTHER" id="PTHR21015:SF22">
    <property type="entry name" value="GLYCOSYLTRANSFERASE"/>
    <property type="match status" value="1"/>
</dbReference>
<dbReference type="GO" id="GO:0051991">
    <property type="term" value="F:UDP-N-acetyl-D-glucosamine:N-acetylmuramoyl-L-alanyl-D-glutamyl-meso-2,6-diaminopimelyl-D-alanyl-D-alanine-diphosphoundecaprenol 4-beta-N-acetylglucosaminlytransferase activity"/>
    <property type="evidence" value="ECO:0007669"/>
    <property type="project" value="RHEA"/>
</dbReference>
<dbReference type="PANTHER" id="PTHR21015">
    <property type="entry name" value="UDP-N-ACETYLGLUCOSAMINE--N-ACETYLMURAMYL-(PENTAPEPTIDE) PYROPHOSPHORYL-UNDECAPRENOL N-ACETYLGLUCOSAMINE TRANSFERASE 1"/>
    <property type="match status" value="1"/>
</dbReference>
<feature type="binding site" evidence="10">
    <location>
        <begin position="10"/>
        <end position="12"/>
    </location>
    <ligand>
        <name>UDP-N-acetyl-alpha-D-glucosamine</name>
        <dbReference type="ChEBI" id="CHEBI:57705"/>
    </ligand>
</feature>
<dbReference type="GO" id="GO:0050511">
    <property type="term" value="F:undecaprenyldiphospho-muramoylpentapeptide beta-N-acetylglucosaminyltransferase activity"/>
    <property type="evidence" value="ECO:0007669"/>
    <property type="project" value="UniProtKB-UniRule"/>
</dbReference>
<dbReference type="GO" id="GO:0009252">
    <property type="term" value="P:peptidoglycan biosynthetic process"/>
    <property type="evidence" value="ECO:0007669"/>
    <property type="project" value="UniProtKB-UniRule"/>
</dbReference>
<dbReference type="InterPro" id="IPR007235">
    <property type="entry name" value="Glyco_trans_28_C"/>
</dbReference>
<keyword evidence="3 10" id="KW-0328">Glycosyltransferase</keyword>
<protein>
    <recommendedName>
        <fullName evidence="10">UDP-N-acetylglucosamine--N-acetylmuramyl-(pentapeptide) pyrophosphoryl-undecaprenol N-acetylglucosamine transferase</fullName>
        <ecNumber evidence="10">2.4.1.227</ecNumber>
    </recommendedName>
    <alternativeName>
        <fullName evidence="10">Undecaprenyl-PP-MurNAc-pentapeptide-UDPGlcNAc GlcNAc transferase</fullName>
    </alternativeName>
</protein>
<name>A0A0G0ZEY6_9BACT</name>
<sequence>MKIILTGGGTGGHFYPLIAVARSLKDIAERERIVNLNMVYAAPDPYDPDTLNEENIKFLSLPAGKIRNYYSIWNFLDPIKTFFGVLKALFKIYMNFPDVIFAKGGYASFPAMMAAKLLKIPLVIHESDAVPGKATLWASKFAKRIAVSFPQTAADFPEKKVALTGNPIRRQILGGNAEMAKETFKLEPGVPVILILGGSQGSRAVNDIILDILSELVDSFQVIHVAGKNNVQDIKMRSEYVLSKSPHAKRHHLYGFLREGDLRNASRVASLVIARAGGGTIFEIAAWGIPSILIPLPSAAQDHQRENAYLYAREGGAVVMEEKNLKPHLLLSEVNKIFSDEKRRVQMSKAAGAFAKLDGADVIAEEIIHIALGHA</sequence>
<organism evidence="13 14">
    <name type="scientific">Candidatus Giovannonibacteria bacterium GW2011_GWF2_42_19</name>
    <dbReference type="NCBI Taxonomy" id="1618659"/>
    <lineage>
        <taxon>Bacteria</taxon>
        <taxon>Candidatus Giovannoniibacteriota</taxon>
    </lineage>
</organism>
<dbReference type="HAMAP" id="MF_00033">
    <property type="entry name" value="MurG"/>
    <property type="match status" value="1"/>
</dbReference>
<dbReference type="Gene3D" id="3.40.50.2000">
    <property type="entry name" value="Glycogen Phosphorylase B"/>
    <property type="match status" value="2"/>
</dbReference>
<evidence type="ECO:0000259" key="11">
    <source>
        <dbReference type="Pfam" id="PF03033"/>
    </source>
</evidence>
<evidence type="ECO:0000256" key="5">
    <source>
        <dbReference type="ARBA" id="ARBA00022960"/>
    </source>
</evidence>
<feature type="domain" description="Glycosyltransferase family 28 N-terminal" evidence="11">
    <location>
        <begin position="3"/>
        <end position="146"/>
    </location>
</feature>
<dbReference type="CDD" id="cd03785">
    <property type="entry name" value="GT28_MurG"/>
    <property type="match status" value="1"/>
</dbReference>
<feature type="binding site" evidence="10">
    <location>
        <position position="169"/>
    </location>
    <ligand>
        <name>UDP-N-acetyl-alpha-D-glucosamine</name>
        <dbReference type="ChEBI" id="CHEBI:57705"/>
    </ligand>
</feature>
<evidence type="ECO:0000256" key="8">
    <source>
        <dbReference type="ARBA" id="ARBA00023306"/>
    </source>
</evidence>
<evidence type="ECO:0000256" key="7">
    <source>
        <dbReference type="ARBA" id="ARBA00023136"/>
    </source>
</evidence>
<keyword evidence="7 10" id="KW-0472">Membrane</keyword>
<dbReference type="Pfam" id="PF04101">
    <property type="entry name" value="Glyco_tran_28_C"/>
    <property type="match status" value="1"/>
</dbReference>
<feature type="binding site" evidence="10">
    <location>
        <position position="304"/>
    </location>
    <ligand>
        <name>UDP-N-acetyl-alpha-D-glucosamine</name>
        <dbReference type="ChEBI" id="CHEBI:57705"/>
    </ligand>
</feature>
<keyword evidence="5 10" id="KW-0133">Cell shape</keyword>
<dbReference type="GO" id="GO:0005886">
    <property type="term" value="C:plasma membrane"/>
    <property type="evidence" value="ECO:0007669"/>
    <property type="project" value="UniProtKB-SubCell"/>
</dbReference>
<dbReference type="Pfam" id="PF03033">
    <property type="entry name" value="Glyco_transf_28"/>
    <property type="match status" value="1"/>
</dbReference>
<keyword evidence="8 10" id="KW-0131">Cell cycle</keyword>
<dbReference type="SUPFAM" id="SSF53756">
    <property type="entry name" value="UDP-Glycosyltransferase/glycogen phosphorylase"/>
    <property type="match status" value="1"/>
</dbReference>
<dbReference type="EMBL" id="LCDF01000017">
    <property type="protein sequence ID" value="KKS47282.1"/>
    <property type="molecule type" value="Genomic_DNA"/>
</dbReference>
<comment type="caution">
    <text evidence="13">The sequence shown here is derived from an EMBL/GenBank/DDBJ whole genome shotgun (WGS) entry which is preliminary data.</text>
</comment>
<dbReference type="PATRIC" id="fig|1618659.3.peg.650"/>
<gene>
    <name evidence="10" type="primary">murG</name>
    <name evidence="13" type="ORF">UV11_C0017G0006</name>
</gene>
<feature type="domain" description="Glycosyl transferase family 28 C-terminal" evidence="12">
    <location>
        <begin position="192"/>
        <end position="360"/>
    </location>
</feature>
<dbReference type="GO" id="GO:0051301">
    <property type="term" value="P:cell division"/>
    <property type="evidence" value="ECO:0007669"/>
    <property type="project" value="UniProtKB-KW"/>
</dbReference>
<feature type="binding site" evidence="10">
    <location>
        <position position="199"/>
    </location>
    <ligand>
        <name>UDP-N-acetyl-alpha-D-glucosamine</name>
        <dbReference type="ChEBI" id="CHEBI:57705"/>
    </ligand>
</feature>
<dbReference type="GO" id="GO:0005975">
    <property type="term" value="P:carbohydrate metabolic process"/>
    <property type="evidence" value="ECO:0007669"/>
    <property type="project" value="InterPro"/>
</dbReference>
<evidence type="ECO:0000256" key="10">
    <source>
        <dbReference type="HAMAP-Rule" id="MF_00033"/>
    </source>
</evidence>
<comment type="function">
    <text evidence="10">Cell wall formation. Catalyzes the transfer of a GlcNAc subunit on undecaprenyl-pyrophosphoryl-MurNAc-pentapeptide (lipid intermediate I) to form undecaprenyl-pyrophosphoryl-MurNAc-(pentapeptide)GlcNAc (lipid intermediate II).</text>
</comment>
<dbReference type="InterPro" id="IPR006009">
    <property type="entry name" value="GlcNAc_MurG"/>
</dbReference>
<accession>A0A0G0ZEY6</accession>
<evidence type="ECO:0000259" key="12">
    <source>
        <dbReference type="Pfam" id="PF04101"/>
    </source>
</evidence>
<evidence type="ECO:0000256" key="3">
    <source>
        <dbReference type="ARBA" id="ARBA00022676"/>
    </source>
</evidence>
<evidence type="ECO:0000256" key="1">
    <source>
        <dbReference type="ARBA" id="ARBA00022475"/>
    </source>
</evidence>
<dbReference type="GO" id="GO:0008360">
    <property type="term" value="P:regulation of cell shape"/>
    <property type="evidence" value="ECO:0007669"/>
    <property type="project" value="UniProtKB-KW"/>
</dbReference>
<reference evidence="13" key="1">
    <citation type="journal article" date="2015" name="Nature">
        <title>rRNA introns, odd ribosomes, and small enigmatic genomes across a large radiation of phyla.</title>
        <authorList>
            <person name="Brown C.T."/>
            <person name="Hug L.A."/>
            <person name="Thomas B.C."/>
            <person name="Sharon I."/>
            <person name="Castelle C.J."/>
            <person name="Singh A."/>
            <person name="Wilkins M.J."/>
            <person name="Williams K.H."/>
            <person name="Banfield J.F."/>
        </authorList>
    </citation>
    <scope>NUCLEOTIDE SEQUENCE [LARGE SCALE GENOMIC DNA]</scope>
</reference>
<dbReference type="STRING" id="1618659.UV11_C0017G0006"/>
<dbReference type="UniPathway" id="UPA00219"/>
<keyword evidence="6 10" id="KW-0573">Peptidoglycan synthesis</keyword>
<comment type="pathway">
    <text evidence="10">Cell wall biogenesis; peptidoglycan biosynthesis.</text>
</comment>
<proteinExistence type="inferred from homology"/>
<keyword evidence="9 10" id="KW-0961">Cell wall biogenesis/degradation</keyword>
<evidence type="ECO:0000313" key="13">
    <source>
        <dbReference type="EMBL" id="KKS47282.1"/>
    </source>
</evidence>
<keyword evidence="4 10" id="KW-0808">Transferase</keyword>
<dbReference type="NCBIfam" id="TIGR01133">
    <property type="entry name" value="murG"/>
    <property type="match status" value="1"/>
</dbReference>
<keyword evidence="1 10" id="KW-1003">Cell membrane</keyword>
<evidence type="ECO:0000256" key="6">
    <source>
        <dbReference type="ARBA" id="ARBA00022984"/>
    </source>
</evidence>
<comment type="similarity">
    <text evidence="10">Belongs to the glycosyltransferase 28 family. MurG subfamily.</text>
</comment>
<evidence type="ECO:0000313" key="14">
    <source>
        <dbReference type="Proteomes" id="UP000034036"/>
    </source>
</evidence>
<comment type="caution">
    <text evidence="10">Lacks conserved residue(s) required for the propagation of feature annotation.</text>
</comment>
<dbReference type="EC" id="2.4.1.227" evidence="10"/>
<evidence type="ECO:0000256" key="9">
    <source>
        <dbReference type="ARBA" id="ARBA00023316"/>
    </source>
</evidence>